<dbReference type="PROSITE" id="PS50005">
    <property type="entry name" value="TPR"/>
    <property type="match status" value="1"/>
</dbReference>
<dbReference type="Pfam" id="PF14559">
    <property type="entry name" value="TPR_19"/>
    <property type="match status" value="1"/>
</dbReference>
<name>A0A922CU89_MANSE</name>
<reference evidence="2" key="2">
    <citation type="submission" date="2020-12" db="EMBL/GenBank/DDBJ databases">
        <authorList>
            <person name="Kanost M."/>
        </authorList>
    </citation>
    <scope>NUCLEOTIDE SEQUENCE</scope>
</reference>
<evidence type="ECO:0008006" key="4">
    <source>
        <dbReference type="Google" id="ProtNLM"/>
    </source>
</evidence>
<keyword evidence="3" id="KW-1185">Reference proteome</keyword>
<dbReference type="Proteomes" id="UP000791440">
    <property type="component" value="Unassembled WGS sequence"/>
</dbReference>
<dbReference type="SMART" id="SM00028">
    <property type="entry name" value="TPR"/>
    <property type="match status" value="4"/>
</dbReference>
<keyword evidence="1" id="KW-0802">TPR repeat</keyword>
<accession>A0A922CU89</accession>
<dbReference type="InterPro" id="IPR039340">
    <property type="entry name" value="Tfc4/TFIIIC-102/Sfc4"/>
</dbReference>
<dbReference type="PANTHER" id="PTHR23082:SF0">
    <property type="entry name" value="GENERAL TRANSCRIPTION FACTOR 3C POLYPEPTIDE 3"/>
    <property type="match status" value="1"/>
</dbReference>
<dbReference type="InterPro" id="IPR011990">
    <property type="entry name" value="TPR-like_helical_dom_sf"/>
</dbReference>
<evidence type="ECO:0000313" key="3">
    <source>
        <dbReference type="Proteomes" id="UP000791440"/>
    </source>
</evidence>
<dbReference type="OrthoDB" id="151490at2759"/>
<proteinExistence type="predicted"/>
<comment type="caution">
    <text evidence="2">The sequence shown here is derived from an EMBL/GenBank/DDBJ whole genome shotgun (WGS) entry which is preliminary data.</text>
</comment>
<dbReference type="PANTHER" id="PTHR23082">
    <property type="entry name" value="TRANSCRIPTION INITIATION FACTOR IIIC TFIIIC , POLYPEPTIDE 3-RELATED"/>
    <property type="match status" value="1"/>
</dbReference>
<sequence length="807" mass="93810">MDDTPSEPSFSGMKIGEMDREKDLTSKFLSGEMSFADYSNEWYDQDDEEDIDDVDREDLESNILMPTKQRGLKRRRRCLQLSPALLGLMGEANLRFVRGDKETAEKMCHEVIKLAPIAPEPYQTLAQIHENDVEKALQFSLLAAYLSPYDANEWLRLAAISKQRNDVKQEMICYTQAITADPHNIDTHMKRIELLSKLEEIKYPVHNLKVTKVRCYHRIVNCLPPSQSETILKYAKLAATIYHSNNESERVLEVMTTAYKKCASAFTMEDINIFLEILIAQKKFQTCLEIFVADVGVEIEAEIQTIKNPDGSIHEHTNYVKCSIPNGLPIDLKSKLLVCFIYLEATNLVKTLLDDFLSNDVEKTGDLYMDIEEALSAVGHHEMAMQLLDPLVQNNSFDLGAVWLKHAECLYNLGREDDAIESYYKVLKHAPRHAEAHKRLFEILEKKGRIDEALKTLQQDYRDVVSAKLLHDQCVALKKYNRMLKYLEVGEALLSKTFVKFRRPEEFSLAYNKPKAGIDLIYEFRTMRGEKPYHEDDLHFDEEENFKLSSQEEWSLFVELLNIACEHKQYFTMQRLAFGGIMSKNILSHRLEIEFFCLQACLIRNDYQNAFRFIREFAQKYPGPRSWNLLNLVINSVEENTHSKFLSRLFQKDYHVVKSLFLGNNFLASGRYLVALKYFLEYHDQCREPLSALLIAITILVMAAQRTFDKHHNLILQGMSYLMTYKKLRRCDQETYYNMGRAFQMFSINNLAIEYYERALACTSVTVCDKHGCVDLTRETAFNLYILYKDHAPDIARKYILKYLVIE</sequence>
<dbReference type="SUPFAM" id="SSF48452">
    <property type="entry name" value="TPR-like"/>
    <property type="match status" value="2"/>
</dbReference>
<reference evidence="2" key="1">
    <citation type="journal article" date="2016" name="Insect Biochem. Mol. Biol.">
        <title>Multifaceted biological insights from a draft genome sequence of the tobacco hornworm moth, Manduca sexta.</title>
        <authorList>
            <person name="Kanost M.R."/>
            <person name="Arrese E.L."/>
            <person name="Cao X."/>
            <person name="Chen Y.R."/>
            <person name="Chellapilla S."/>
            <person name="Goldsmith M.R."/>
            <person name="Grosse-Wilde E."/>
            <person name="Heckel D.G."/>
            <person name="Herndon N."/>
            <person name="Jiang H."/>
            <person name="Papanicolaou A."/>
            <person name="Qu J."/>
            <person name="Soulages J.L."/>
            <person name="Vogel H."/>
            <person name="Walters J."/>
            <person name="Waterhouse R.M."/>
            <person name="Ahn S.J."/>
            <person name="Almeida F.C."/>
            <person name="An C."/>
            <person name="Aqrawi P."/>
            <person name="Bretschneider A."/>
            <person name="Bryant W.B."/>
            <person name="Bucks S."/>
            <person name="Chao H."/>
            <person name="Chevignon G."/>
            <person name="Christen J.M."/>
            <person name="Clarke D.F."/>
            <person name="Dittmer N.T."/>
            <person name="Ferguson L.C.F."/>
            <person name="Garavelou S."/>
            <person name="Gordon K.H.J."/>
            <person name="Gunaratna R.T."/>
            <person name="Han Y."/>
            <person name="Hauser F."/>
            <person name="He Y."/>
            <person name="Heidel-Fischer H."/>
            <person name="Hirsh A."/>
            <person name="Hu Y."/>
            <person name="Jiang H."/>
            <person name="Kalra D."/>
            <person name="Klinner C."/>
            <person name="Konig C."/>
            <person name="Kovar C."/>
            <person name="Kroll A.R."/>
            <person name="Kuwar S.S."/>
            <person name="Lee S.L."/>
            <person name="Lehman R."/>
            <person name="Li K."/>
            <person name="Li Z."/>
            <person name="Liang H."/>
            <person name="Lovelace S."/>
            <person name="Lu Z."/>
            <person name="Mansfield J.H."/>
            <person name="McCulloch K.J."/>
            <person name="Mathew T."/>
            <person name="Morton B."/>
            <person name="Muzny D.M."/>
            <person name="Neunemann D."/>
            <person name="Ongeri F."/>
            <person name="Pauchet Y."/>
            <person name="Pu L.L."/>
            <person name="Pyrousis I."/>
            <person name="Rao X.J."/>
            <person name="Redding A."/>
            <person name="Roesel C."/>
            <person name="Sanchez-Gracia A."/>
            <person name="Schaack S."/>
            <person name="Shukla A."/>
            <person name="Tetreau G."/>
            <person name="Wang Y."/>
            <person name="Xiong G.H."/>
            <person name="Traut W."/>
            <person name="Walsh T.K."/>
            <person name="Worley K.C."/>
            <person name="Wu D."/>
            <person name="Wu W."/>
            <person name="Wu Y.Q."/>
            <person name="Zhang X."/>
            <person name="Zou Z."/>
            <person name="Zucker H."/>
            <person name="Briscoe A.D."/>
            <person name="Burmester T."/>
            <person name="Clem R.J."/>
            <person name="Feyereisen R."/>
            <person name="Grimmelikhuijzen C.J.P."/>
            <person name="Hamodrakas S.J."/>
            <person name="Hansson B.S."/>
            <person name="Huguet E."/>
            <person name="Jermiin L.S."/>
            <person name="Lan Q."/>
            <person name="Lehman H.K."/>
            <person name="Lorenzen M."/>
            <person name="Merzendorfer H."/>
            <person name="Michalopoulos I."/>
            <person name="Morton D.B."/>
            <person name="Muthukrishnan S."/>
            <person name="Oakeshott J.G."/>
            <person name="Palmer W."/>
            <person name="Park Y."/>
            <person name="Passarelli A.L."/>
            <person name="Rozas J."/>
            <person name="Schwartz L.M."/>
            <person name="Smith W."/>
            <person name="Southgate A."/>
            <person name="Vilcinskas A."/>
            <person name="Vogt R."/>
            <person name="Wang P."/>
            <person name="Werren J."/>
            <person name="Yu X.Q."/>
            <person name="Zhou J.J."/>
            <person name="Brown S.J."/>
            <person name="Scherer S.E."/>
            <person name="Richards S."/>
            <person name="Blissard G.W."/>
        </authorList>
    </citation>
    <scope>NUCLEOTIDE SEQUENCE</scope>
</reference>
<dbReference type="GO" id="GO:0006383">
    <property type="term" value="P:transcription by RNA polymerase III"/>
    <property type="evidence" value="ECO:0007669"/>
    <property type="project" value="InterPro"/>
</dbReference>
<gene>
    <name evidence="2" type="ORF">O3G_MSEX010713</name>
</gene>
<protein>
    <recommendedName>
        <fullName evidence="4">General transcription factor 3C polypeptide 3</fullName>
    </recommendedName>
</protein>
<evidence type="ECO:0000313" key="2">
    <source>
        <dbReference type="EMBL" id="KAG6458133.1"/>
    </source>
</evidence>
<feature type="repeat" description="TPR" evidence="1">
    <location>
        <begin position="400"/>
        <end position="433"/>
    </location>
</feature>
<dbReference type="InterPro" id="IPR019734">
    <property type="entry name" value="TPR_rpt"/>
</dbReference>
<dbReference type="GO" id="GO:0000127">
    <property type="term" value="C:transcription factor TFIIIC complex"/>
    <property type="evidence" value="ECO:0007669"/>
    <property type="project" value="TreeGrafter"/>
</dbReference>
<evidence type="ECO:0000256" key="1">
    <source>
        <dbReference type="PROSITE-ProRule" id="PRU00339"/>
    </source>
</evidence>
<organism evidence="2 3">
    <name type="scientific">Manduca sexta</name>
    <name type="common">Tobacco hawkmoth</name>
    <name type="synonym">Tobacco hornworm</name>
    <dbReference type="NCBI Taxonomy" id="7130"/>
    <lineage>
        <taxon>Eukaryota</taxon>
        <taxon>Metazoa</taxon>
        <taxon>Ecdysozoa</taxon>
        <taxon>Arthropoda</taxon>
        <taxon>Hexapoda</taxon>
        <taxon>Insecta</taxon>
        <taxon>Pterygota</taxon>
        <taxon>Neoptera</taxon>
        <taxon>Endopterygota</taxon>
        <taxon>Lepidoptera</taxon>
        <taxon>Glossata</taxon>
        <taxon>Ditrysia</taxon>
        <taxon>Bombycoidea</taxon>
        <taxon>Sphingidae</taxon>
        <taxon>Sphinginae</taxon>
        <taxon>Sphingini</taxon>
        <taxon>Manduca</taxon>
    </lineage>
</organism>
<dbReference type="EMBL" id="JH668574">
    <property type="protein sequence ID" value="KAG6458133.1"/>
    <property type="molecule type" value="Genomic_DNA"/>
</dbReference>
<dbReference type="Gene3D" id="1.25.40.10">
    <property type="entry name" value="Tetratricopeptide repeat domain"/>
    <property type="match status" value="2"/>
</dbReference>
<dbReference type="AlphaFoldDB" id="A0A922CU89"/>